<protein>
    <recommendedName>
        <fullName evidence="3">DUF465 domain-containing protein</fullName>
    </recommendedName>
</protein>
<name>A0ABQ3GT41_9GAMM</name>
<proteinExistence type="predicted"/>
<dbReference type="RefSeq" id="WP_189585550.1">
    <property type="nucleotide sequence ID" value="NZ_BMZR01000004.1"/>
</dbReference>
<accession>A0ABQ3GT41</accession>
<dbReference type="InterPro" id="IPR007420">
    <property type="entry name" value="DUF465"/>
</dbReference>
<evidence type="ECO:0000313" key="2">
    <source>
        <dbReference type="Proteomes" id="UP000610203"/>
    </source>
</evidence>
<dbReference type="EMBL" id="BMZR01000004">
    <property type="protein sequence ID" value="GHD35048.1"/>
    <property type="molecule type" value="Genomic_DNA"/>
</dbReference>
<organism evidence="1 2">
    <name type="scientific">Psychrobacter glaciei</name>
    <dbReference type="NCBI Taxonomy" id="619771"/>
    <lineage>
        <taxon>Bacteria</taxon>
        <taxon>Pseudomonadati</taxon>
        <taxon>Pseudomonadota</taxon>
        <taxon>Gammaproteobacteria</taxon>
        <taxon>Moraxellales</taxon>
        <taxon>Moraxellaceae</taxon>
        <taxon>Psychrobacter</taxon>
    </lineage>
</organism>
<evidence type="ECO:0000313" key="1">
    <source>
        <dbReference type="EMBL" id="GHD35048.1"/>
    </source>
</evidence>
<dbReference type="Proteomes" id="UP000610203">
    <property type="component" value="Unassembled WGS sequence"/>
</dbReference>
<sequence>MTMTDKWQDHSDIIDELKQKDAHFASIFDEHTILDRQIDKLENDVVKHASRDEEIEQMKRRKLQLKDEIYKTIDKNKVQSQA</sequence>
<comment type="caution">
    <text evidence="1">The sequence shown here is derived from an EMBL/GenBank/DDBJ whole genome shotgun (WGS) entry which is preliminary data.</text>
</comment>
<reference evidence="2" key="1">
    <citation type="journal article" date="2019" name="Int. J. Syst. Evol. Microbiol.">
        <title>The Global Catalogue of Microorganisms (GCM) 10K type strain sequencing project: providing services to taxonomists for standard genome sequencing and annotation.</title>
        <authorList>
            <consortium name="The Broad Institute Genomics Platform"/>
            <consortium name="The Broad Institute Genome Sequencing Center for Infectious Disease"/>
            <person name="Wu L."/>
            <person name="Ma J."/>
        </authorList>
    </citation>
    <scope>NUCLEOTIDE SEQUENCE [LARGE SCALE GENOMIC DNA]</scope>
    <source>
        <strain evidence="2">KCTC 42280</strain>
    </source>
</reference>
<evidence type="ECO:0008006" key="3">
    <source>
        <dbReference type="Google" id="ProtNLM"/>
    </source>
</evidence>
<dbReference type="Gene3D" id="6.10.280.50">
    <property type="match status" value="1"/>
</dbReference>
<keyword evidence="2" id="KW-1185">Reference proteome</keyword>
<gene>
    <name evidence="1" type="ORF">GCM10016272_20720</name>
</gene>
<dbReference type="InterPro" id="IPR038444">
    <property type="entry name" value="DUF465_sf"/>
</dbReference>
<dbReference type="Pfam" id="PF04325">
    <property type="entry name" value="DUF465"/>
    <property type="match status" value="1"/>
</dbReference>